<dbReference type="InterPro" id="IPR020845">
    <property type="entry name" value="AMP-binding_CS"/>
</dbReference>
<dbReference type="RefSeq" id="WP_105935687.1">
    <property type="nucleotide sequence ID" value="NZ_PVNP01000190.1"/>
</dbReference>
<dbReference type="Gene3D" id="3.30.300.30">
    <property type="match status" value="1"/>
</dbReference>
<dbReference type="InterPro" id="IPR042099">
    <property type="entry name" value="ANL_N_sf"/>
</dbReference>
<accession>A0A2S9V737</accession>
<comment type="caution">
    <text evidence="3">The sequence shown here is derived from an EMBL/GenBank/DDBJ whole genome shotgun (WGS) entry which is preliminary data.</text>
</comment>
<proteinExistence type="predicted"/>
<dbReference type="Gene3D" id="3.40.50.12780">
    <property type="entry name" value="N-terminal domain of ligase-like"/>
    <property type="match status" value="1"/>
</dbReference>
<reference evidence="4" key="1">
    <citation type="journal article" date="2020" name="Int. J. Syst. Evol. Microbiol.">
        <title>Alteromonas alba sp. nov., a marine bacterium isolated from the seawater of the West Pacific Ocean.</title>
        <authorList>
            <person name="Sun C."/>
            <person name="Wu Y.-H."/>
            <person name="Xamxidin M."/>
            <person name="Cheng H."/>
            <person name="Xu X.-W."/>
        </authorList>
    </citation>
    <scope>NUCLEOTIDE SEQUENCE [LARGE SCALE GENOMIC DNA]</scope>
    <source>
        <strain evidence="4">190</strain>
    </source>
</reference>
<evidence type="ECO:0000259" key="1">
    <source>
        <dbReference type="Pfam" id="PF00501"/>
    </source>
</evidence>
<feature type="domain" description="AMP-dependent synthetase/ligase" evidence="1">
    <location>
        <begin position="11"/>
        <end position="347"/>
    </location>
</feature>
<dbReference type="Pfam" id="PF13193">
    <property type="entry name" value="AMP-binding_C"/>
    <property type="match status" value="1"/>
</dbReference>
<evidence type="ECO:0000313" key="3">
    <source>
        <dbReference type="EMBL" id="PRO72243.1"/>
    </source>
</evidence>
<sequence length="477" mass="51381">MVYQQFLNIVDAHGDNVAICAGEITMSYLQLNARAEQLAAALASSGVTVGSAVATLIPNSAEFFVATLATFRLGATLVPLNVNYTDSELFQYIDKSAAQVVVGDAENQQSRIESLGLVASFVDTNPTESVSVPPIAVCEADQPALIMFSSGSTGGSKQVMRTYSALLAEWKSEVETFEITPNDTILCTVPLHHTHGFGNVLLAGILSGAKIVVTPGEFNPRSVIKALDTHQVTIYPSATFMVKMLSVMRLRQQPDLSRLKIVYTAGAPLDADVISSFSSTFGVTPRQLYGSTETGAAAVNKLNAPTNSVGKPMANVEILIVDEQDKTLPQGEEGEIVVISAASAKLYVGMPEQSAKTFREGRYYTGDLGRFDENGDLYVTGRRKKMINVAGLKVDPAEVESAILAMEGVSEVVVLGKKDGDYGEKVKAVIVPLEAASERDVIEHCKAHLAEYKWPKIIEFRNEIPKSPLGKILRKYL</sequence>
<protein>
    <recommendedName>
        <fullName evidence="5">Long-chain fatty acid--CoA ligase</fullName>
    </recommendedName>
</protein>
<name>A0A2S9V737_9ALTE</name>
<dbReference type="Pfam" id="PF00501">
    <property type="entry name" value="AMP-binding"/>
    <property type="match status" value="1"/>
</dbReference>
<dbReference type="PROSITE" id="PS00455">
    <property type="entry name" value="AMP_BINDING"/>
    <property type="match status" value="1"/>
</dbReference>
<feature type="domain" description="AMP-binding enzyme C-terminal" evidence="2">
    <location>
        <begin position="398"/>
        <end position="471"/>
    </location>
</feature>
<dbReference type="SUPFAM" id="SSF56801">
    <property type="entry name" value="Acetyl-CoA synthetase-like"/>
    <property type="match status" value="1"/>
</dbReference>
<dbReference type="PANTHER" id="PTHR24096">
    <property type="entry name" value="LONG-CHAIN-FATTY-ACID--COA LIGASE"/>
    <property type="match status" value="1"/>
</dbReference>
<gene>
    <name evidence="3" type="ORF">C6Y40_17455</name>
</gene>
<dbReference type="OrthoDB" id="7055148at2"/>
<dbReference type="InterPro" id="IPR000873">
    <property type="entry name" value="AMP-dep_synth/lig_dom"/>
</dbReference>
<keyword evidence="4" id="KW-1185">Reference proteome</keyword>
<dbReference type="EMBL" id="PVNP01000190">
    <property type="protein sequence ID" value="PRO72243.1"/>
    <property type="molecule type" value="Genomic_DNA"/>
</dbReference>
<evidence type="ECO:0000313" key="4">
    <source>
        <dbReference type="Proteomes" id="UP000238949"/>
    </source>
</evidence>
<dbReference type="InterPro" id="IPR045851">
    <property type="entry name" value="AMP-bd_C_sf"/>
</dbReference>
<evidence type="ECO:0000259" key="2">
    <source>
        <dbReference type="Pfam" id="PF13193"/>
    </source>
</evidence>
<dbReference type="GO" id="GO:0016405">
    <property type="term" value="F:CoA-ligase activity"/>
    <property type="evidence" value="ECO:0007669"/>
    <property type="project" value="TreeGrafter"/>
</dbReference>
<dbReference type="AlphaFoldDB" id="A0A2S9V737"/>
<organism evidence="3 4">
    <name type="scientific">Alteromonas alba</name>
    <dbReference type="NCBI Taxonomy" id="2079529"/>
    <lineage>
        <taxon>Bacteria</taxon>
        <taxon>Pseudomonadati</taxon>
        <taxon>Pseudomonadota</taxon>
        <taxon>Gammaproteobacteria</taxon>
        <taxon>Alteromonadales</taxon>
        <taxon>Alteromonadaceae</taxon>
        <taxon>Alteromonas/Salinimonas group</taxon>
        <taxon>Alteromonas</taxon>
    </lineage>
</organism>
<dbReference type="InterPro" id="IPR025110">
    <property type="entry name" value="AMP-bd_C"/>
</dbReference>
<evidence type="ECO:0008006" key="5">
    <source>
        <dbReference type="Google" id="ProtNLM"/>
    </source>
</evidence>
<dbReference type="Proteomes" id="UP000238949">
    <property type="component" value="Unassembled WGS sequence"/>
</dbReference>